<dbReference type="RefSeq" id="WP_068716123.1">
    <property type="nucleotide sequence ID" value="NZ_AP014636.1"/>
</dbReference>
<protein>
    <submittedName>
        <fullName evidence="1">DUF3283 family protein</fullName>
    </submittedName>
</protein>
<keyword evidence="2" id="KW-1185">Reference proteome</keyword>
<comment type="caution">
    <text evidence="1">The sequence shown here is derived from an EMBL/GenBank/DDBJ whole genome shotgun (WGS) entry which is preliminary data.</text>
</comment>
<dbReference type="InterPro" id="IPR021700">
    <property type="entry name" value="DUF3283"/>
</dbReference>
<dbReference type="EMBL" id="JAIWIU010000163">
    <property type="protein sequence ID" value="MCA2018320.1"/>
    <property type="molecule type" value="Genomic_DNA"/>
</dbReference>
<name>A0ABS7YVG8_9VIBR</name>
<reference evidence="2" key="1">
    <citation type="submission" date="2023-07" db="EMBL/GenBank/DDBJ databases">
        <title>Molecular identification of indigenous halophilic bacteria isolated from red sea cost, biodegradation of synthetic dyes and assessment of degraded metabolite toxicity.</title>
        <authorList>
            <person name="Chaieb K."/>
            <person name="Altayb H.N."/>
        </authorList>
    </citation>
    <scope>NUCLEOTIDE SEQUENCE [LARGE SCALE GENOMIC DNA]</scope>
    <source>
        <strain evidence="2">K20</strain>
    </source>
</reference>
<organism evidence="1 2">
    <name type="scientific">Vibrio tritonius</name>
    <dbReference type="NCBI Taxonomy" id="1435069"/>
    <lineage>
        <taxon>Bacteria</taxon>
        <taxon>Pseudomonadati</taxon>
        <taxon>Pseudomonadota</taxon>
        <taxon>Gammaproteobacteria</taxon>
        <taxon>Vibrionales</taxon>
        <taxon>Vibrionaceae</taxon>
        <taxon>Vibrio</taxon>
    </lineage>
</organism>
<dbReference type="Proteomes" id="UP001199044">
    <property type="component" value="Unassembled WGS sequence"/>
</dbReference>
<evidence type="ECO:0000313" key="2">
    <source>
        <dbReference type="Proteomes" id="UP001199044"/>
    </source>
</evidence>
<evidence type="ECO:0000313" key="1">
    <source>
        <dbReference type="EMBL" id="MCA2018320.1"/>
    </source>
</evidence>
<accession>A0ABS7YVG8</accession>
<dbReference type="InterPro" id="IPR036745">
    <property type="entry name" value="PolIII_theta_sf"/>
</dbReference>
<dbReference type="Gene3D" id="1.20.58.250">
    <property type="entry name" value="DNA polymerase III-theta"/>
    <property type="match status" value="1"/>
</dbReference>
<gene>
    <name evidence="1" type="ORF">LDJ79_19535</name>
</gene>
<sequence>MSYNLALLDAKEKNKVELDKQASYIVWKLKQAKAGPEEITRKLKSIRSEEEQEWFEQSVEKYKRVMGVA</sequence>
<proteinExistence type="predicted"/>
<dbReference type="Pfam" id="PF11686">
    <property type="entry name" value="DUF3283"/>
    <property type="match status" value="1"/>
</dbReference>